<gene>
    <name evidence="2" type="ORF">BES08_05885</name>
</gene>
<name>A0A1D8A2P5_9SPHN</name>
<sequence>MARKHKIVTIDAEGRDKGKSFLIVEKSAWDSEKWATRALLTLSKAGVEVPDDVMQAGAIGLLAIGLDAFRQLSFDEAEPLLAEMVACIHFVPDAAAKDPMTGRPMTRGLIMPTEVNDGDIEEVPTLLKLRAEALELHVGFSISAAISTLMAMTARNSSRPRTQTSPDPAEPPLEQVEPA</sequence>
<evidence type="ECO:0000256" key="1">
    <source>
        <dbReference type="SAM" id="MobiDB-lite"/>
    </source>
</evidence>
<organism evidence="2 3">
    <name type="scientific">Novosphingobium resinovorum</name>
    <dbReference type="NCBI Taxonomy" id="158500"/>
    <lineage>
        <taxon>Bacteria</taxon>
        <taxon>Pseudomonadati</taxon>
        <taxon>Pseudomonadota</taxon>
        <taxon>Alphaproteobacteria</taxon>
        <taxon>Sphingomonadales</taxon>
        <taxon>Sphingomonadaceae</taxon>
        <taxon>Novosphingobium</taxon>
    </lineage>
</organism>
<reference evidence="3" key="1">
    <citation type="journal article" date="2017" name="J. Biotechnol.">
        <title>Complete genome sequence of Novosphingobium resinovorum SA1, a versatile xenobiotic-degrading bacterium capable of utilizing sulfanilic acid.</title>
        <authorList>
            <person name="Hegedus B."/>
            <person name="Kos P.B."/>
            <person name="Balint B."/>
            <person name="Maroti G."/>
            <person name="Gan H.M."/>
            <person name="Perei K."/>
            <person name="Rakhely G."/>
        </authorList>
    </citation>
    <scope>NUCLEOTIDE SEQUENCE [LARGE SCALE GENOMIC DNA]</scope>
    <source>
        <strain evidence="3">SA1</strain>
    </source>
</reference>
<dbReference type="Proteomes" id="UP000094626">
    <property type="component" value="Chromosome"/>
</dbReference>
<protein>
    <submittedName>
        <fullName evidence="2">Uncharacterized protein</fullName>
    </submittedName>
</protein>
<dbReference type="KEGG" id="nre:BES08_05885"/>
<dbReference type="RefSeq" id="WP_069707796.1">
    <property type="nucleotide sequence ID" value="NZ_CP017075.1"/>
</dbReference>
<dbReference type="EMBL" id="CP017075">
    <property type="protein sequence ID" value="AOR76340.1"/>
    <property type="molecule type" value="Genomic_DNA"/>
</dbReference>
<evidence type="ECO:0000313" key="2">
    <source>
        <dbReference type="EMBL" id="AOR76340.1"/>
    </source>
</evidence>
<accession>A0A1D8A2P5</accession>
<keyword evidence="3" id="KW-1185">Reference proteome</keyword>
<evidence type="ECO:0000313" key="3">
    <source>
        <dbReference type="Proteomes" id="UP000094626"/>
    </source>
</evidence>
<feature type="region of interest" description="Disordered" evidence="1">
    <location>
        <begin position="154"/>
        <end position="179"/>
    </location>
</feature>
<proteinExistence type="predicted"/>
<dbReference type="AlphaFoldDB" id="A0A1D8A2P5"/>
<feature type="compositionally biased region" description="Polar residues" evidence="1">
    <location>
        <begin position="154"/>
        <end position="166"/>
    </location>
</feature>